<reference evidence="7" key="1">
    <citation type="submission" date="2022-11" db="UniProtKB">
        <authorList>
            <consortium name="WormBaseParasite"/>
        </authorList>
    </citation>
    <scope>IDENTIFICATION</scope>
</reference>
<dbReference type="WBParaSite" id="ACRNAN_scaffold2280.g29416.t1">
    <property type="protein sequence ID" value="ACRNAN_scaffold2280.g29416.t1"/>
    <property type="gene ID" value="ACRNAN_scaffold2280.g29416"/>
</dbReference>
<keyword evidence="4" id="KW-0472">Membrane</keyword>
<dbReference type="GO" id="GO:0009966">
    <property type="term" value="P:regulation of signal transduction"/>
    <property type="evidence" value="ECO:0007669"/>
    <property type="project" value="TreeGrafter"/>
</dbReference>
<dbReference type="SUPFAM" id="SSF48371">
    <property type="entry name" value="ARM repeat"/>
    <property type="match status" value="1"/>
</dbReference>
<dbReference type="Proteomes" id="UP000887540">
    <property type="component" value="Unplaced"/>
</dbReference>
<evidence type="ECO:0000256" key="5">
    <source>
        <dbReference type="SAM" id="MobiDB-lite"/>
    </source>
</evidence>
<evidence type="ECO:0000256" key="1">
    <source>
        <dbReference type="ARBA" id="ARBA00004184"/>
    </source>
</evidence>
<dbReference type="PANTHER" id="PTHR21630">
    <property type="entry name" value="VEPH-A/MELTED"/>
    <property type="match status" value="1"/>
</dbReference>
<feature type="compositionally biased region" description="Polar residues" evidence="5">
    <location>
        <begin position="590"/>
        <end position="625"/>
    </location>
</feature>
<feature type="region of interest" description="Disordered" evidence="5">
    <location>
        <begin position="590"/>
        <end position="651"/>
    </location>
</feature>
<dbReference type="GO" id="GO:0012505">
    <property type="term" value="C:endomembrane system"/>
    <property type="evidence" value="ECO:0007669"/>
    <property type="project" value="UniProtKB-SubCell"/>
</dbReference>
<feature type="compositionally biased region" description="Polar residues" evidence="5">
    <location>
        <begin position="504"/>
        <end position="568"/>
    </location>
</feature>
<dbReference type="GO" id="GO:0010314">
    <property type="term" value="F:phosphatidylinositol-5-phosphate binding"/>
    <property type="evidence" value="ECO:0007669"/>
    <property type="project" value="TreeGrafter"/>
</dbReference>
<evidence type="ECO:0000256" key="2">
    <source>
        <dbReference type="ARBA" id="ARBA00004236"/>
    </source>
</evidence>
<comment type="subcellular location">
    <subcellularLocation>
        <location evidence="2">Cell membrane</location>
    </subcellularLocation>
    <subcellularLocation>
        <location evidence="1">Endomembrane system</location>
        <topology evidence="1">Peripheral membrane protein</topology>
    </subcellularLocation>
</comment>
<name>A0A914DDV9_9BILA</name>
<dbReference type="PANTHER" id="PTHR21630:SF10">
    <property type="entry name" value="VENTRICULAR ZONE-EXPRESSED PH DOMAIN-CONTAINING PROTEIN HOMOLOG 1"/>
    <property type="match status" value="1"/>
</dbReference>
<proteinExistence type="predicted"/>
<keyword evidence="3" id="KW-1003">Cell membrane</keyword>
<dbReference type="InterPro" id="IPR039888">
    <property type="entry name" value="Melted-like"/>
</dbReference>
<evidence type="ECO:0000313" key="7">
    <source>
        <dbReference type="WBParaSite" id="ACRNAN_scaffold2280.g29416.t1"/>
    </source>
</evidence>
<keyword evidence="6" id="KW-1185">Reference proteome</keyword>
<evidence type="ECO:0000256" key="3">
    <source>
        <dbReference type="ARBA" id="ARBA00022475"/>
    </source>
</evidence>
<sequence>MPVAVPQQMVVVQTSAINGRNELLSSPGANSITPSQSPSLLTRVLHTRQIHSADQLFTMSDYDIITELHSAFARIKNIFNDSSYVENTNDQSVVELVLSRLTSAIRETSCIETYAPALVDLLEACLNHRMYVIGSNGQLQDSPHCKIASELLSSLFLYHSKKAVMTVSIPVAIKALNCTNQELVRNTTSYLSLAAINNGRILAQYSIQIISNITNGNYSLVRVLPQVYPENREPFHAHLSQLFRLLRHSATDTSEKLSLLQLASMVANTKPDLIIPHLPEFEEFLMSPTTCTAVLHIFLSLISMNRVTSLVNQLSPLRRAVRQYSPTQNNLATMGKIIGVIGRTNEQMAMISVPDLIELCHKSNSQNLPILLKEIEGVAEAFPSSVQIHLDTIKEISERQASTYSAYKRLIGLSGEDRSRSRIMDPSSNDDVTLIAIKNGFQDSIESLQSKRSSRIFPNDPTPAIVHDNGLTTIFKINENSWTGDSTVAEFDRNMKNYADSYKNRSSGSLTNTRPHSSFISDSTLTPSNARNENLPTTESTATRASPLNLIQTQQKSNKVVAPQTYTQIRPPPSYKSYQMEKAGAVTSNLAPHTYQNPNFIMQTPANPTQSPSQKRLPNPTHSPTQPSPAPATIKNTQLEPTSTPTQPPSNLQQQIAFLQTPIQIGRDGKVRPVISNQRKRLDPGSNWFQQNLTSNAATSYETTFPVQSAGPVTTTKVASTSLHGSTVRVADDANNATNTKSTDTLINRSSRANSWSHSMNRGDVIRQFVENRRSKIRRYVADLTNKYPIPLRCTVEGSKGSRSRMRIHFGCQTHENPFCIFNNENLFAFKTRIPAVWLHLMFLQVETTSIETQGKVLAQDTEELKTLAHCWDCLPKEVTKNRPFVTLATSAFPAAKEQSLMLKELQDSRYFDSFNFNAPLQKWVCLSCAHPEKVRNILNADNANLPLLEGQLKEKRGRWKFLKRWHTKYFTLSSAALTCTEKSHGTASGNGFEFA</sequence>
<evidence type="ECO:0000256" key="4">
    <source>
        <dbReference type="ARBA" id="ARBA00023136"/>
    </source>
</evidence>
<dbReference type="AlphaFoldDB" id="A0A914DDV9"/>
<protein>
    <submittedName>
        <fullName evidence="7">Protein melted</fullName>
    </submittedName>
</protein>
<evidence type="ECO:0000313" key="6">
    <source>
        <dbReference type="Proteomes" id="UP000887540"/>
    </source>
</evidence>
<feature type="compositionally biased region" description="Polar residues" evidence="5">
    <location>
        <begin position="634"/>
        <end position="651"/>
    </location>
</feature>
<accession>A0A914DDV9</accession>
<organism evidence="6 7">
    <name type="scientific">Acrobeloides nanus</name>
    <dbReference type="NCBI Taxonomy" id="290746"/>
    <lineage>
        <taxon>Eukaryota</taxon>
        <taxon>Metazoa</taxon>
        <taxon>Ecdysozoa</taxon>
        <taxon>Nematoda</taxon>
        <taxon>Chromadorea</taxon>
        <taxon>Rhabditida</taxon>
        <taxon>Tylenchina</taxon>
        <taxon>Cephalobomorpha</taxon>
        <taxon>Cephaloboidea</taxon>
        <taxon>Cephalobidae</taxon>
        <taxon>Acrobeloides</taxon>
    </lineage>
</organism>
<dbReference type="GO" id="GO:0005886">
    <property type="term" value="C:plasma membrane"/>
    <property type="evidence" value="ECO:0007669"/>
    <property type="project" value="UniProtKB-SubCell"/>
</dbReference>
<feature type="region of interest" description="Disordered" evidence="5">
    <location>
        <begin position="502"/>
        <end position="576"/>
    </location>
</feature>
<dbReference type="InterPro" id="IPR016024">
    <property type="entry name" value="ARM-type_fold"/>
</dbReference>